<name>A0A1H8J3B7_9RHOB</name>
<dbReference type="AlphaFoldDB" id="A0A1H8J3B7"/>
<accession>A0A1H8J3B7</accession>
<organism evidence="1 2">
    <name type="scientific">Roseovarius tolerans</name>
    <dbReference type="NCBI Taxonomy" id="74031"/>
    <lineage>
        <taxon>Bacteria</taxon>
        <taxon>Pseudomonadati</taxon>
        <taxon>Pseudomonadota</taxon>
        <taxon>Alphaproteobacteria</taxon>
        <taxon>Rhodobacterales</taxon>
        <taxon>Roseobacteraceae</taxon>
        <taxon>Roseovarius</taxon>
    </lineage>
</organism>
<protein>
    <recommendedName>
        <fullName evidence="3">Dynamin family protein</fullName>
    </recommendedName>
</protein>
<evidence type="ECO:0000313" key="1">
    <source>
        <dbReference type="EMBL" id="SEN74776.1"/>
    </source>
</evidence>
<sequence length="420" mass="46122">MNHAFRINPVIDRLEKTLCMGDVPTPYDRWGARLLAHLKKPVQVVVTGLAESGKSALIEMLAAQPFIGQHVDVPIVELAYGKQECALFKKQDGSITSFSGFLKHCEYPQDAIYARQQLPDTNLISQNFVEIGLLGTLVEKKAILSSACARADIMIWCSQEFSEEEQHLWAGVPEQIKDHSFLVLTMADQQLIRDVLSKNIARMESIAADEFMGLYPVATIQGLSAQEDGEDLNQALWTSSGGKHLVDQLLRQIKQGRGADVDQAQIFLDRLAGRKAARFEGRETRQISDLTASDGPDAQAKSDAIAMEGDVASDARSNALLSEAIDMLQQHGRRMLDDVDQSNEFDADAIMSSCLEAISSLAGLLDSAAIHTPAAKGAREDIQEGEEMLMLFQLERSEEAALDAVTLLLQMRKELIGKVA</sequence>
<gene>
    <name evidence="1" type="ORF">SAMN04488077_1279</name>
</gene>
<dbReference type="InterPro" id="IPR027417">
    <property type="entry name" value="P-loop_NTPase"/>
</dbReference>
<dbReference type="SUPFAM" id="SSF52540">
    <property type="entry name" value="P-loop containing nucleoside triphosphate hydrolases"/>
    <property type="match status" value="1"/>
</dbReference>
<evidence type="ECO:0008006" key="3">
    <source>
        <dbReference type="Google" id="ProtNLM"/>
    </source>
</evidence>
<reference evidence="1 2" key="1">
    <citation type="submission" date="2016-10" db="EMBL/GenBank/DDBJ databases">
        <authorList>
            <person name="de Groot N.N."/>
        </authorList>
    </citation>
    <scope>NUCLEOTIDE SEQUENCE [LARGE SCALE GENOMIC DNA]</scope>
    <source>
        <strain evidence="1 2">DSM 11457</strain>
    </source>
</reference>
<proteinExistence type="predicted"/>
<evidence type="ECO:0000313" key="2">
    <source>
        <dbReference type="Proteomes" id="UP000182160"/>
    </source>
</evidence>
<dbReference type="Proteomes" id="UP000182160">
    <property type="component" value="Unassembled WGS sequence"/>
</dbReference>
<dbReference type="RefSeq" id="WP_074788231.1">
    <property type="nucleotide sequence ID" value="NZ_FOBO01000027.1"/>
</dbReference>
<dbReference type="EMBL" id="FOBO01000027">
    <property type="protein sequence ID" value="SEN74776.1"/>
    <property type="molecule type" value="Genomic_DNA"/>
</dbReference>